<feature type="chain" id="PRO_5005224099" description="FHA domain-containing protein" evidence="2">
    <location>
        <begin position="30"/>
        <end position="226"/>
    </location>
</feature>
<dbReference type="Proteomes" id="UP000199147">
    <property type="component" value="Unassembled WGS sequence"/>
</dbReference>
<organism evidence="3 4">
    <name type="scientific">Mycolicibacterium neworleansense</name>
    <dbReference type="NCBI Taxonomy" id="146018"/>
    <lineage>
        <taxon>Bacteria</taxon>
        <taxon>Bacillati</taxon>
        <taxon>Actinomycetota</taxon>
        <taxon>Actinomycetes</taxon>
        <taxon>Mycobacteriales</taxon>
        <taxon>Mycobacteriaceae</taxon>
        <taxon>Mycolicibacterium</taxon>
    </lineage>
</organism>
<dbReference type="EMBL" id="CWKH01000001">
    <property type="protein sequence ID" value="CRZ13392.1"/>
    <property type="molecule type" value="Genomic_DNA"/>
</dbReference>
<keyword evidence="4" id="KW-1185">Reference proteome</keyword>
<evidence type="ECO:0008006" key="5">
    <source>
        <dbReference type="Google" id="ProtNLM"/>
    </source>
</evidence>
<dbReference type="AlphaFoldDB" id="A0A0H5RIQ6"/>
<feature type="region of interest" description="Disordered" evidence="1">
    <location>
        <begin position="176"/>
        <end position="226"/>
    </location>
</feature>
<protein>
    <recommendedName>
        <fullName evidence="5">FHA domain-containing protein</fullName>
    </recommendedName>
</protein>
<reference evidence="4" key="1">
    <citation type="submission" date="2015-07" db="EMBL/GenBank/DDBJ databases">
        <authorList>
            <person name="Urmite Genomes"/>
        </authorList>
    </citation>
    <scope>NUCLEOTIDE SEQUENCE [LARGE SCALE GENOMIC DNA]</scope>
    <source>
        <strain evidence="4">type strain: ATCC 49404</strain>
    </source>
</reference>
<evidence type="ECO:0000256" key="2">
    <source>
        <dbReference type="SAM" id="SignalP"/>
    </source>
</evidence>
<feature type="compositionally biased region" description="Pro residues" evidence="1">
    <location>
        <begin position="35"/>
        <end position="55"/>
    </location>
</feature>
<feature type="compositionally biased region" description="Pro residues" evidence="1">
    <location>
        <begin position="206"/>
        <end position="226"/>
    </location>
</feature>
<gene>
    <name evidence="3" type="ORF">BN2156_00224</name>
</gene>
<accession>A0A0H5RIQ6</accession>
<evidence type="ECO:0000313" key="4">
    <source>
        <dbReference type="Proteomes" id="UP000199147"/>
    </source>
</evidence>
<evidence type="ECO:0000313" key="3">
    <source>
        <dbReference type="EMBL" id="CRZ13392.1"/>
    </source>
</evidence>
<proteinExistence type="predicted"/>
<feature type="region of interest" description="Disordered" evidence="1">
    <location>
        <begin position="24"/>
        <end position="79"/>
    </location>
</feature>
<sequence precursor="true">MKPTLKPSHRIMVAGVLALGAAVASSATAAADPAPDAPVEPAVPAPAPPPPPQGPMVPGIGAPLGPTGLSLLEQNGTPTGGPLGLPQGVDLNPNNLLAQNAAPGGPPAAAPPSLRAFNNGYLLPQNEKPAAPGQGTMVGVAPGEENADISGRDYLKQLHELYRNGNLKGSLLGQMPQQQLGEPLPGTAPLPGTNVPPGLAQYLPDPAAPVDPAAPPVPPAPAPPAP</sequence>
<feature type="signal peptide" evidence="2">
    <location>
        <begin position="1"/>
        <end position="29"/>
    </location>
</feature>
<keyword evidence="2" id="KW-0732">Signal</keyword>
<dbReference type="STRING" id="146018.BN2156_00224"/>
<dbReference type="RefSeq" id="WP_090509315.1">
    <property type="nucleotide sequence ID" value="NZ_CWKH01000001.1"/>
</dbReference>
<name>A0A0H5RIQ6_9MYCO</name>
<feature type="compositionally biased region" description="Low complexity" evidence="1">
    <location>
        <begin position="24"/>
        <end position="34"/>
    </location>
</feature>
<dbReference type="OrthoDB" id="4762379at2"/>
<evidence type="ECO:0000256" key="1">
    <source>
        <dbReference type="SAM" id="MobiDB-lite"/>
    </source>
</evidence>